<organism evidence="2 3">
    <name type="scientific">Spirosoma sordidisoli</name>
    <dbReference type="NCBI Taxonomy" id="2502893"/>
    <lineage>
        <taxon>Bacteria</taxon>
        <taxon>Pseudomonadati</taxon>
        <taxon>Bacteroidota</taxon>
        <taxon>Cytophagia</taxon>
        <taxon>Cytophagales</taxon>
        <taxon>Cytophagaceae</taxon>
        <taxon>Spirosoma</taxon>
    </lineage>
</organism>
<dbReference type="AlphaFoldDB" id="A0A4Q2USI9"/>
<proteinExistence type="predicted"/>
<protein>
    <submittedName>
        <fullName evidence="2">Uncharacterized protein</fullName>
    </submittedName>
</protein>
<comment type="caution">
    <text evidence="2">The sequence shown here is derived from an EMBL/GenBank/DDBJ whole genome shotgun (WGS) entry which is preliminary data.</text>
</comment>
<keyword evidence="3" id="KW-1185">Reference proteome</keyword>
<evidence type="ECO:0000256" key="1">
    <source>
        <dbReference type="SAM" id="Coils"/>
    </source>
</evidence>
<reference evidence="2 3" key="1">
    <citation type="submission" date="2019-01" db="EMBL/GenBank/DDBJ databases">
        <title>Spirosoma flava sp. nov., a propanil-degrading bacterium isolated from herbicide-contaminated soil.</title>
        <authorList>
            <person name="Zhang L."/>
            <person name="Jiang J.-D."/>
        </authorList>
    </citation>
    <scope>NUCLEOTIDE SEQUENCE [LARGE SCALE GENOMIC DNA]</scope>
    <source>
        <strain evidence="2 3">TY50</strain>
    </source>
</reference>
<accession>A0A4Q2USI9</accession>
<name>A0A4Q2USI9_9BACT</name>
<evidence type="ECO:0000313" key="3">
    <source>
        <dbReference type="Proteomes" id="UP000290407"/>
    </source>
</evidence>
<feature type="coiled-coil region" evidence="1">
    <location>
        <begin position="81"/>
        <end position="118"/>
    </location>
</feature>
<evidence type="ECO:0000313" key="2">
    <source>
        <dbReference type="EMBL" id="RYC70725.1"/>
    </source>
</evidence>
<dbReference type="Proteomes" id="UP000290407">
    <property type="component" value="Unassembled WGS sequence"/>
</dbReference>
<dbReference type="Gene3D" id="1.10.260.40">
    <property type="entry name" value="lambda repressor-like DNA-binding domains"/>
    <property type="match status" value="1"/>
</dbReference>
<dbReference type="InterPro" id="IPR010982">
    <property type="entry name" value="Lambda_DNA-bd_dom_sf"/>
</dbReference>
<sequence length="123" mass="13769">MMINAQKLQRYIDTSAWTQETFAKQAGIGRTTLHTILKTGELKKEKYLPVFAELLGVTTTDLLPGNETNTITQRGTNNTNTASIKGDVSSLQQRIEQLERENALKDELLNAYKKLLDRGNATD</sequence>
<gene>
    <name evidence="2" type="ORF">EQG79_00805</name>
</gene>
<dbReference type="SUPFAM" id="SSF47413">
    <property type="entry name" value="lambda repressor-like DNA-binding domains"/>
    <property type="match status" value="1"/>
</dbReference>
<keyword evidence="1" id="KW-0175">Coiled coil</keyword>
<dbReference type="EMBL" id="SBLB01000001">
    <property type="protein sequence ID" value="RYC70725.1"/>
    <property type="molecule type" value="Genomic_DNA"/>
</dbReference>
<dbReference type="GO" id="GO:0003677">
    <property type="term" value="F:DNA binding"/>
    <property type="evidence" value="ECO:0007669"/>
    <property type="project" value="InterPro"/>
</dbReference>
<dbReference type="RefSeq" id="WP_129598999.1">
    <property type="nucleotide sequence ID" value="NZ_SBLB01000001.1"/>
</dbReference>